<evidence type="ECO:0000313" key="1">
    <source>
        <dbReference type="EMBL" id="QCB93708.1"/>
    </source>
</evidence>
<keyword evidence="2" id="KW-1185">Reference proteome</keyword>
<dbReference type="RefSeq" id="WP_135972392.1">
    <property type="nucleotide sequence ID" value="NZ_CP039291.1"/>
</dbReference>
<dbReference type="Proteomes" id="UP000296469">
    <property type="component" value="Chromosome"/>
</dbReference>
<protein>
    <submittedName>
        <fullName evidence="1">Uncharacterized protein</fullName>
    </submittedName>
</protein>
<evidence type="ECO:0000313" key="2">
    <source>
        <dbReference type="Proteomes" id="UP000296469"/>
    </source>
</evidence>
<dbReference type="KEGG" id="celz:E5225_09190"/>
<gene>
    <name evidence="1" type="ORF">E5225_09190</name>
</gene>
<dbReference type="EMBL" id="CP039291">
    <property type="protein sequence ID" value="QCB93708.1"/>
    <property type="molecule type" value="Genomic_DNA"/>
</dbReference>
<name>A0A4P7SJ53_9CELL</name>
<accession>A0A4P7SJ53</accession>
<reference evidence="1 2" key="1">
    <citation type="submission" date="2019-04" db="EMBL/GenBank/DDBJ databases">
        <title>Isolation and identification of Cellulomonas shaoxiangyii sp. Nov. isolated from feces of the Tibetan antelopes (Pantholops hodgsonii) in the Qinghai-Tibet plateau of China.</title>
        <authorList>
            <person name="Tian Z."/>
        </authorList>
    </citation>
    <scope>NUCLEOTIDE SEQUENCE [LARGE SCALE GENOMIC DNA]</scope>
    <source>
        <strain evidence="1 2">Z28</strain>
    </source>
</reference>
<dbReference type="AlphaFoldDB" id="A0A4P7SJ53"/>
<organism evidence="1 2">
    <name type="scientific">Cellulomonas shaoxiangyii</name>
    <dbReference type="NCBI Taxonomy" id="2566013"/>
    <lineage>
        <taxon>Bacteria</taxon>
        <taxon>Bacillati</taxon>
        <taxon>Actinomycetota</taxon>
        <taxon>Actinomycetes</taxon>
        <taxon>Micrococcales</taxon>
        <taxon>Cellulomonadaceae</taxon>
        <taxon>Cellulomonas</taxon>
    </lineage>
</organism>
<sequence length="79" mass="8633">MTVLSHVARPDVQTEFVRLSLVRMDAATQMERDRAALAILALVADAGDVPPRSSVPRQHRAVGFSAVSAALSPRRARRR</sequence>
<proteinExistence type="predicted"/>